<name>A0ABY8JAW5_9BRAD</name>
<sequence length="760" mass="80666">MDKIMELQGRKTRGPVNMQVHDGLRENGSPASETIDTRAASKGIGQLFRPESVAIVGVSQKGGFAAEILANIKKWGFAGPLVAVNPRYNEIDGVPCFPSLAAIPHPVGLAIIAVPSSAIPAVLEDCEAAGVRAVQIISSGFAEQAGEGLTKQRWLAEWAQRTGVPVVGPNCFGLMNAANQLIAVPLDFHSMTAGGVSAILQSGTLVYSLIVQLLSRGIGIGRVVTVGNEACLDVADFIDFFVDDDETRVIACYCEQIKRPLEFIRACERAAEKGKPIVMVKVGRSESGRRAALAHTGSLVGSDIAVDAALKKLGVVRVDTVDDLIEATAALSSKKRPRGRRVAVACYSGTMVSMLSDFAESCGIEFPTLPSPVKARLEAVLPEFGNVSNPLDLTAQASYDTRIMEESLEALATSGAYDVIVWCQSYPTCIDMSSVLGRALTRAAAAAPDVIFSVVSLAGGHFHPNPDPKHPMIEPKVAIGGLPFLEGMAPGLKALSALIGYAEFLRERNPSKLLSRQWGARSACYEAAVRIIREARNEILTEREGKSLLALYGIPVAREALALRADDVERIAQDLTFPVAMKIESPDIVHKTDVGGVVLDVSSPAQAASAFNQIMSSVRTRRPEAQISGVLVQEMANPGPEVILGVTFDPQFGPVVAFGLGGIWVEVLNDVHVLLPPFDANDVKSAIGQLRAANVLRGARGGAKIDLDMLANCIVKFGTLCTDLADEICEIDINPIILASDGTGLTAVDCLIRKKSLNAV</sequence>
<evidence type="ECO:0000256" key="4">
    <source>
        <dbReference type="ARBA" id="ARBA00022840"/>
    </source>
</evidence>
<dbReference type="RefSeq" id="WP_310885290.1">
    <property type="nucleotide sequence ID" value="NZ_CP121646.1"/>
</dbReference>
<dbReference type="Proteomes" id="UP001221546">
    <property type="component" value="Chromosome"/>
</dbReference>
<proteinExistence type="predicted"/>
<keyword evidence="4 5" id="KW-0067">ATP-binding</keyword>
<dbReference type="Gene3D" id="3.30.1490.20">
    <property type="entry name" value="ATP-grasp fold, A domain"/>
    <property type="match status" value="1"/>
</dbReference>
<reference evidence="7 8" key="1">
    <citation type="submission" date="2023-04" db="EMBL/GenBank/DDBJ databases">
        <title>Australian commercial rhizobial inoculants.</title>
        <authorList>
            <person name="Kohlmeier M.G."/>
            <person name="O'Hara G.W."/>
            <person name="Colombi E."/>
            <person name="Ramsay J.P."/>
            <person name="Terpolilli J."/>
        </authorList>
    </citation>
    <scope>NUCLEOTIDE SEQUENCE [LARGE SCALE GENOMIC DNA]</scope>
    <source>
        <strain evidence="7 8">CB627</strain>
    </source>
</reference>
<dbReference type="SUPFAM" id="SSF51735">
    <property type="entry name" value="NAD(P)-binding Rossmann-fold domains"/>
    <property type="match status" value="1"/>
</dbReference>
<feature type="domain" description="ATP-grasp" evidence="6">
    <location>
        <begin position="546"/>
        <end position="582"/>
    </location>
</feature>
<evidence type="ECO:0000256" key="3">
    <source>
        <dbReference type="ARBA" id="ARBA00022741"/>
    </source>
</evidence>
<evidence type="ECO:0000313" key="8">
    <source>
        <dbReference type="Proteomes" id="UP001221546"/>
    </source>
</evidence>
<dbReference type="EMBL" id="CP121646">
    <property type="protein sequence ID" value="WFU62631.1"/>
    <property type="molecule type" value="Genomic_DNA"/>
</dbReference>
<dbReference type="InterPro" id="IPR011761">
    <property type="entry name" value="ATP-grasp"/>
</dbReference>
<evidence type="ECO:0000256" key="5">
    <source>
        <dbReference type="PROSITE-ProRule" id="PRU00409"/>
    </source>
</evidence>
<protein>
    <submittedName>
        <fullName evidence="7">Acetate--CoA ligase family protein</fullName>
    </submittedName>
</protein>
<accession>A0ABY8JAW5</accession>
<dbReference type="Gene3D" id="3.40.50.261">
    <property type="entry name" value="Succinyl-CoA synthetase domains"/>
    <property type="match status" value="2"/>
</dbReference>
<dbReference type="SUPFAM" id="SSF56059">
    <property type="entry name" value="Glutathione synthetase ATP-binding domain-like"/>
    <property type="match status" value="1"/>
</dbReference>
<dbReference type="Pfam" id="PF13380">
    <property type="entry name" value="CoA_binding_2"/>
    <property type="match status" value="1"/>
</dbReference>
<dbReference type="SMART" id="SM00881">
    <property type="entry name" value="CoA_binding"/>
    <property type="match status" value="1"/>
</dbReference>
<dbReference type="PANTHER" id="PTHR43334:SF1">
    <property type="entry name" value="3-HYDROXYPROPIONATE--COA LIGASE [ADP-FORMING]"/>
    <property type="match status" value="1"/>
</dbReference>
<evidence type="ECO:0000256" key="2">
    <source>
        <dbReference type="ARBA" id="ARBA00022598"/>
    </source>
</evidence>
<dbReference type="Pfam" id="PF13607">
    <property type="entry name" value="Succ_CoA_lig"/>
    <property type="match status" value="1"/>
</dbReference>
<dbReference type="InterPro" id="IPR032875">
    <property type="entry name" value="Succ_CoA_lig_flav_dom"/>
</dbReference>
<dbReference type="PROSITE" id="PS50975">
    <property type="entry name" value="ATP_GRASP"/>
    <property type="match status" value="1"/>
</dbReference>
<evidence type="ECO:0000259" key="6">
    <source>
        <dbReference type="PROSITE" id="PS50975"/>
    </source>
</evidence>
<keyword evidence="3 5" id="KW-0547">Nucleotide-binding</keyword>
<dbReference type="PANTHER" id="PTHR43334">
    <property type="entry name" value="ACETATE--COA LIGASE [ADP-FORMING]"/>
    <property type="match status" value="1"/>
</dbReference>
<evidence type="ECO:0000313" key="7">
    <source>
        <dbReference type="EMBL" id="WFU62631.1"/>
    </source>
</evidence>
<dbReference type="InterPro" id="IPR003781">
    <property type="entry name" value="CoA-bd"/>
</dbReference>
<dbReference type="InterPro" id="IPR013815">
    <property type="entry name" value="ATP_grasp_subdomain_1"/>
</dbReference>
<keyword evidence="2 7" id="KW-0436">Ligase</keyword>
<keyword evidence="1" id="KW-0816">Tricarboxylic acid cycle</keyword>
<dbReference type="InterPro" id="IPR036291">
    <property type="entry name" value="NAD(P)-bd_dom_sf"/>
</dbReference>
<gene>
    <name evidence="7" type="ORF">QA636_35085</name>
</gene>
<dbReference type="InterPro" id="IPR016102">
    <property type="entry name" value="Succinyl-CoA_synth-like"/>
</dbReference>
<dbReference type="GO" id="GO:0016874">
    <property type="term" value="F:ligase activity"/>
    <property type="evidence" value="ECO:0007669"/>
    <property type="project" value="UniProtKB-KW"/>
</dbReference>
<dbReference type="Gene3D" id="3.30.470.20">
    <property type="entry name" value="ATP-grasp fold, B domain"/>
    <property type="match status" value="1"/>
</dbReference>
<dbReference type="Gene3D" id="3.40.50.720">
    <property type="entry name" value="NAD(P)-binding Rossmann-like Domain"/>
    <property type="match status" value="1"/>
</dbReference>
<evidence type="ECO:0000256" key="1">
    <source>
        <dbReference type="ARBA" id="ARBA00022532"/>
    </source>
</evidence>
<dbReference type="Pfam" id="PF13549">
    <property type="entry name" value="ATP-grasp_5"/>
    <property type="match status" value="1"/>
</dbReference>
<dbReference type="InterPro" id="IPR051538">
    <property type="entry name" value="Acyl-CoA_Synth/Transferase"/>
</dbReference>
<dbReference type="SUPFAM" id="SSF52210">
    <property type="entry name" value="Succinyl-CoA synthetase domains"/>
    <property type="match status" value="2"/>
</dbReference>
<keyword evidence="8" id="KW-1185">Reference proteome</keyword>
<organism evidence="7 8">
    <name type="scientific">Bradyrhizobium brasilense</name>
    <dbReference type="NCBI Taxonomy" id="1419277"/>
    <lineage>
        <taxon>Bacteria</taxon>
        <taxon>Pseudomonadati</taxon>
        <taxon>Pseudomonadota</taxon>
        <taxon>Alphaproteobacteria</taxon>
        <taxon>Hyphomicrobiales</taxon>
        <taxon>Nitrobacteraceae</taxon>
        <taxon>Bradyrhizobium</taxon>
    </lineage>
</organism>